<keyword evidence="6 7" id="KW-0482">Metalloprotease</keyword>
<dbReference type="PANTHER" id="PTHR11804:SF84">
    <property type="entry name" value="SACCHAROLYSIN"/>
    <property type="match status" value="1"/>
</dbReference>
<evidence type="ECO:0000256" key="4">
    <source>
        <dbReference type="ARBA" id="ARBA00022801"/>
    </source>
</evidence>
<dbReference type="GO" id="GO:0046872">
    <property type="term" value="F:metal ion binding"/>
    <property type="evidence" value="ECO:0007669"/>
    <property type="project" value="UniProtKB-UniRule"/>
</dbReference>
<dbReference type="EMBL" id="KB456266">
    <property type="protein sequence ID" value="EMF11322.1"/>
    <property type="molecule type" value="Genomic_DNA"/>
</dbReference>
<protein>
    <recommendedName>
        <fullName evidence="8">Peptidase M3A/M3B catalytic domain-containing protein</fullName>
    </recommendedName>
</protein>
<comment type="similarity">
    <text evidence="1 7">Belongs to the peptidase M3 family.</text>
</comment>
<dbReference type="InterPro" id="IPR045090">
    <property type="entry name" value="Pept_M3A_M3B"/>
</dbReference>
<proteinExistence type="inferred from homology"/>
<name>M3D2F4_SPHMS</name>
<feature type="domain" description="Peptidase M3A/M3B catalytic" evidence="8">
    <location>
        <begin position="141"/>
        <end position="220"/>
    </location>
</feature>
<comment type="cofactor">
    <cofactor evidence="7">
        <name>Zn(2+)</name>
        <dbReference type="ChEBI" id="CHEBI:29105"/>
    </cofactor>
    <text evidence="7">Binds 1 zinc ion.</text>
</comment>
<dbReference type="RefSeq" id="XP_016759443.1">
    <property type="nucleotide sequence ID" value="XM_016901441.1"/>
</dbReference>
<keyword evidence="3 7" id="KW-0479">Metal-binding</keyword>
<evidence type="ECO:0000256" key="7">
    <source>
        <dbReference type="RuleBase" id="RU003435"/>
    </source>
</evidence>
<dbReference type="OrthoDB" id="534666at2759"/>
<dbReference type="SUPFAM" id="SSF55486">
    <property type="entry name" value="Metalloproteases ('zincins'), catalytic domain"/>
    <property type="match status" value="2"/>
</dbReference>
<evidence type="ECO:0000256" key="2">
    <source>
        <dbReference type="ARBA" id="ARBA00022670"/>
    </source>
</evidence>
<evidence type="ECO:0000256" key="6">
    <source>
        <dbReference type="ARBA" id="ARBA00023049"/>
    </source>
</evidence>
<organism evidence="9 10">
    <name type="scientific">Sphaerulina musiva (strain SO2202)</name>
    <name type="common">Poplar stem canker fungus</name>
    <name type="synonym">Septoria musiva</name>
    <dbReference type="NCBI Taxonomy" id="692275"/>
    <lineage>
        <taxon>Eukaryota</taxon>
        <taxon>Fungi</taxon>
        <taxon>Dikarya</taxon>
        <taxon>Ascomycota</taxon>
        <taxon>Pezizomycotina</taxon>
        <taxon>Dothideomycetes</taxon>
        <taxon>Dothideomycetidae</taxon>
        <taxon>Mycosphaerellales</taxon>
        <taxon>Mycosphaerellaceae</taxon>
        <taxon>Sphaerulina</taxon>
    </lineage>
</organism>
<dbReference type="Gene3D" id="1.10.1370.10">
    <property type="entry name" value="Neurolysin, domain 3"/>
    <property type="match status" value="1"/>
</dbReference>
<dbReference type="Pfam" id="PF01432">
    <property type="entry name" value="Peptidase_M3"/>
    <property type="match status" value="1"/>
</dbReference>
<evidence type="ECO:0000256" key="5">
    <source>
        <dbReference type="ARBA" id="ARBA00022833"/>
    </source>
</evidence>
<evidence type="ECO:0000313" key="10">
    <source>
        <dbReference type="Proteomes" id="UP000016931"/>
    </source>
</evidence>
<keyword evidence="2 7" id="KW-0645">Protease</keyword>
<dbReference type="InterPro" id="IPR024077">
    <property type="entry name" value="Neurolysin/TOP_dom2"/>
</dbReference>
<dbReference type="GO" id="GO:0006508">
    <property type="term" value="P:proteolysis"/>
    <property type="evidence" value="ECO:0007669"/>
    <property type="project" value="UniProtKB-KW"/>
</dbReference>
<keyword evidence="10" id="KW-1185">Reference proteome</keyword>
<dbReference type="GO" id="GO:0006518">
    <property type="term" value="P:peptide metabolic process"/>
    <property type="evidence" value="ECO:0007669"/>
    <property type="project" value="TreeGrafter"/>
</dbReference>
<evidence type="ECO:0000313" key="9">
    <source>
        <dbReference type="EMBL" id="EMF11322.1"/>
    </source>
</evidence>
<dbReference type="AlphaFoldDB" id="M3D2F4"/>
<keyword evidence="5 7" id="KW-0862">Zinc</keyword>
<evidence type="ECO:0000256" key="1">
    <source>
        <dbReference type="ARBA" id="ARBA00006040"/>
    </source>
</evidence>
<dbReference type="InterPro" id="IPR001567">
    <property type="entry name" value="Pept_M3A_M3B_dom"/>
</dbReference>
<dbReference type="PANTHER" id="PTHR11804">
    <property type="entry name" value="PROTEASE M3 THIMET OLIGOPEPTIDASE-RELATED"/>
    <property type="match status" value="1"/>
</dbReference>
<evidence type="ECO:0000259" key="8">
    <source>
        <dbReference type="Pfam" id="PF01432"/>
    </source>
</evidence>
<accession>M3D2F4</accession>
<dbReference type="Proteomes" id="UP000016931">
    <property type="component" value="Unassembled WGS sequence"/>
</dbReference>
<evidence type="ECO:0000256" key="3">
    <source>
        <dbReference type="ARBA" id="ARBA00022723"/>
    </source>
</evidence>
<dbReference type="GO" id="GO:0004222">
    <property type="term" value="F:metalloendopeptidase activity"/>
    <property type="evidence" value="ECO:0007669"/>
    <property type="project" value="InterPro"/>
</dbReference>
<sequence length="233" mass="26333">MAHQRSPPQACLKLIAQDKIFPLTRGNIDKLREVREKVVRNVSLQAATYESVVTPLADAQHAIEDSYGVIGMLKYAAPDDRTRQASKEANHLWDQAWSEFNNDHDVYLLLQAVKDRNMHLEAEHAKYLDELLANFLRCGFRFDMTVHDLPTPESCHALDPTQLYADFETRLEFLSVSDPKELGYPYASTFHLLAGYDAGYYGYLSAQVFGADLFGIFGEDAGNGGDDFFVRCE</sequence>
<dbReference type="InterPro" id="IPR024080">
    <property type="entry name" value="Neurolysin/TOP_N"/>
</dbReference>
<dbReference type="Gene3D" id="1.20.1050.40">
    <property type="entry name" value="Endopeptidase. Chain P, domain 1"/>
    <property type="match status" value="1"/>
</dbReference>
<reference evidence="9 10" key="1">
    <citation type="journal article" date="2012" name="PLoS Pathog.">
        <title>Diverse lifestyles and strategies of plant pathogenesis encoded in the genomes of eighteen Dothideomycetes fungi.</title>
        <authorList>
            <person name="Ohm R.A."/>
            <person name="Feau N."/>
            <person name="Henrissat B."/>
            <person name="Schoch C.L."/>
            <person name="Horwitz B.A."/>
            <person name="Barry K.W."/>
            <person name="Condon B.J."/>
            <person name="Copeland A.C."/>
            <person name="Dhillon B."/>
            <person name="Glaser F."/>
            <person name="Hesse C.N."/>
            <person name="Kosti I."/>
            <person name="LaButti K."/>
            <person name="Lindquist E.A."/>
            <person name="Lucas S."/>
            <person name="Salamov A.A."/>
            <person name="Bradshaw R.E."/>
            <person name="Ciuffetti L."/>
            <person name="Hamelin R.C."/>
            <person name="Kema G.H.J."/>
            <person name="Lawrence C."/>
            <person name="Scott J.A."/>
            <person name="Spatafora J.W."/>
            <person name="Turgeon B.G."/>
            <person name="de Wit P.J.G.M."/>
            <person name="Zhong S."/>
            <person name="Goodwin S.B."/>
            <person name="Grigoriev I.V."/>
        </authorList>
    </citation>
    <scope>NUCLEOTIDE SEQUENCE [LARGE SCALE GENOMIC DNA]</scope>
    <source>
        <strain evidence="9 10">SO2202</strain>
    </source>
</reference>
<gene>
    <name evidence="9" type="ORF">SEPMUDRAFT_118620</name>
</gene>
<dbReference type="HOGENOM" id="CLU_1190529_0_0_1"/>
<keyword evidence="4 7" id="KW-0378">Hydrolase</keyword>
<dbReference type="GeneID" id="27898578"/>